<dbReference type="InterPro" id="IPR017871">
    <property type="entry name" value="ABC_transporter-like_CS"/>
</dbReference>
<gene>
    <name evidence="6" type="ORF">ACFS27_03770</name>
</gene>
<dbReference type="PROSITE" id="PS50893">
    <property type="entry name" value="ABC_TRANSPORTER_2"/>
    <property type="match status" value="1"/>
</dbReference>
<dbReference type="Proteomes" id="UP001597479">
    <property type="component" value="Unassembled WGS sequence"/>
</dbReference>
<keyword evidence="1" id="KW-0813">Transport</keyword>
<dbReference type="GO" id="GO:0005524">
    <property type="term" value="F:ATP binding"/>
    <property type="evidence" value="ECO:0007669"/>
    <property type="project" value="UniProtKB-KW"/>
</dbReference>
<evidence type="ECO:0000259" key="5">
    <source>
        <dbReference type="PROSITE" id="PS50893"/>
    </source>
</evidence>
<accession>A0ABW5VN14</accession>
<dbReference type="EMBL" id="JBHUOG010000001">
    <property type="protein sequence ID" value="MFD2792660.1"/>
    <property type="molecule type" value="Genomic_DNA"/>
</dbReference>
<dbReference type="InterPro" id="IPR015854">
    <property type="entry name" value="ABC_transpr_LolD-like"/>
</dbReference>
<evidence type="ECO:0000256" key="3">
    <source>
        <dbReference type="ARBA" id="ARBA00022840"/>
    </source>
</evidence>
<keyword evidence="2" id="KW-0547">Nucleotide-binding</keyword>
<evidence type="ECO:0000313" key="7">
    <source>
        <dbReference type="Proteomes" id="UP001597479"/>
    </source>
</evidence>
<evidence type="ECO:0000256" key="2">
    <source>
        <dbReference type="ARBA" id="ARBA00022741"/>
    </source>
</evidence>
<feature type="region of interest" description="Disordered" evidence="4">
    <location>
        <begin position="221"/>
        <end position="246"/>
    </location>
</feature>
<dbReference type="InterPro" id="IPR017911">
    <property type="entry name" value="MacB-like_ATP-bd"/>
</dbReference>
<reference evidence="7" key="1">
    <citation type="journal article" date="2019" name="Int. J. Syst. Evol. Microbiol.">
        <title>The Global Catalogue of Microorganisms (GCM) 10K type strain sequencing project: providing services to taxonomists for standard genome sequencing and annotation.</title>
        <authorList>
            <consortium name="The Broad Institute Genomics Platform"/>
            <consortium name="The Broad Institute Genome Sequencing Center for Infectious Disease"/>
            <person name="Wu L."/>
            <person name="Ma J."/>
        </authorList>
    </citation>
    <scope>NUCLEOTIDE SEQUENCE [LARGE SCALE GENOMIC DNA]</scope>
    <source>
        <strain evidence="7">CCM 7044</strain>
    </source>
</reference>
<dbReference type="CDD" id="cd03255">
    <property type="entry name" value="ABC_MJ0796_LolCDE_FtsE"/>
    <property type="match status" value="1"/>
</dbReference>
<evidence type="ECO:0000313" key="6">
    <source>
        <dbReference type="EMBL" id="MFD2792660.1"/>
    </source>
</evidence>
<keyword evidence="3 6" id="KW-0067">ATP-binding</keyword>
<evidence type="ECO:0000256" key="1">
    <source>
        <dbReference type="ARBA" id="ARBA00022448"/>
    </source>
</evidence>
<dbReference type="Gene3D" id="3.40.50.300">
    <property type="entry name" value="P-loop containing nucleotide triphosphate hydrolases"/>
    <property type="match status" value="1"/>
</dbReference>
<proteinExistence type="predicted"/>
<keyword evidence="7" id="KW-1185">Reference proteome</keyword>
<dbReference type="SMART" id="SM00382">
    <property type="entry name" value="AAA"/>
    <property type="match status" value="1"/>
</dbReference>
<sequence length="246" mass="25974">MPALELRRVSKRYPSAGGELTVLRSVDLVIGRGEHAAIVGPSGSGKSTLLSILGTLDSPSDGEVLVGGRSTAQMADDERSAVRSSQLGFVFQQFHLLAHVDAVANVELGMLYSGLGRVERRRRAVEALTRVGLSARLDHRPTQLSGGEQQRVAIARAIAPDPVVLLADEPTGALDQATGVQIIDLLRGLDDVALVVITHDPQIAEGFGRRIRIRDGCIEADSRWPGESTEGGSSTSGTRPAAGSED</sequence>
<dbReference type="PANTHER" id="PTHR24220">
    <property type="entry name" value="IMPORT ATP-BINDING PROTEIN"/>
    <property type="match status" value="1"/>
</dbReference>
<name>A0ABW5VN14_9MICO</name>
<dbReference type="InterPro" id="IPR027417">
    <property type="entry name" value="P-loop_NTPase"/>
</dbReference>
<feature type="domain" description="ABC transporter" evidence="5">
    <location>
        <begin position="4"/>
        <end position="240"/>
    </location>
</feature>
<dbReference type="InterPro" id="IPR003593">
    <property type="entry name" value="AAA+_ATPase"/>
</dbReference>
<dbReference type="PROSITE" id="PS00211">
    <property type="entry name" value="ABC_TRANSPORTER_1"/>
    <property type="match status" value="1"/>
</dbReference>
<comment type="caution">
    <text evidence="6">The sequence shown here is derived from an EMBL/GenBank/DDBJ whole genome shotgun (WGS) entry which is preliminary data.</text>
</comment>
<dbReference type="SUPFAM" id="SSF52540">
    <property type="entry name" value="P-loop containing nucleoside triphosphate hydrolases"/>
    <property type="match status" value="1"/>
</dbReference>
<dbReference type="PANTHER" id="PTHR24220:SF86">
    <property type="entry name" value="ABC TRANSPORTER ABCH.1"/>
    <property type="match status" value="1"/>
</dbReference>
<organism evidence="6 7">
    <name type="scientific">Promicromonospora vindobonensis</name>
    <dbReference type="NCBI Taxonomy" id="195748"/>
    <lineage>
        <taxon>Bacteria</taxon>
        <taxon>Bacillati</taxon>
        <taxon>Actinomycetota</taxon>
        <taxon>Actinomycetes</taxon>
        <taxon>Micrococcales</taxon>
        <taxon>Promicromonosporaceae</taxon>
        <taxon>Promicromonospora</taxon>
    </lineage>
</organism>
<dbReference type="RefSeq" id="WP_377180498.1">
    <property type="nucleotide sequence ID" value="NZ_JBHUOG010000001.1"/>
</dbReference>
<protein>
    <submittedName>
        <fullName evidence="6">ABC transporter ATP-binding protein</fullName>
    </submittedName>
</protein>
<dbReference type="InterPro" id="IPR003439">
    <property type="entry name" value="ABC_transporter-like_ATP-bd"/>
</dbReference>
<dbReference type="Pfam" id="PF00005">
    <property type="entry name" value="ABC_tran"/>
    <property type="match status" value="1"/>
</dbReference>
<evidence type="ECO:0000256" key="4">
    <source>
        <dbReference type="SAM" id="MobiDB-lite"/>
    </source>
</evidence>
<feature type="compositionally biased region" description="Low complexity" evidence="4">
    <location>
        <begin position="226"/>
        <end position="238"/>
    </location>
</feature>